<dbReference type="Pfam" id="PF02050">
    <property type="entry name" value="FliJ"/>
    <property type="match status" value="1"/>
</dbReference>
<evidence type="ECO:0008006" key="4">
    <source>
        <dbReference type="Google" id="ProtNLM"/>
    </source>
</evidence>
<evidence type="ECO:0000313" key="3">
    <source>
        <dbReference type="Proteomes" id="UP000191820"/>
    </source>
</evidence>
<dbReference type="Proteomes" id="UP000191820">
    <property type="component" value="Chromosome"/>
</dbReference>
<organism evidence="2 3">
    <name type="scientific">Shewanella japonica</name>
    <dbReference type="NCBI Taxonomy" id="93973"/>
    <lineage>
        <taxon>Bacteria</taxon>
        <taxon>Pseudomonadati</taxon>
        <taxon>Pseudomonadota</taxon>
        <taxon>Gammaproteobacteria</taxon>
        <taxon>Alteromonadales</taxon>
        <taxon>Shewanellaceae</taxon>
        <taxon>Shewanella</taxon>
    </lineage>
</organism>
<gene>
    <name evidence="2" type="ORF">SJ2017_0292</name>
</gene>
<accession>A0ABM6JH91</accession>
<protein>
    <recommendedName>
        <fullName evidence="4">Flagellar FliJ protein</fullName>
    </recommendedName>
</protein>
<proteinExistence type="predicted"/>
<dbReference type="InterPro" id="IPR012823">
    <property type="entry name" value="Flagell_FliJ"/>
</dbReference>
<feature type="coiled-coil region" evidence="1">
    <location>
        <begin position="1"/>
        <end position="35"/>
    </location>
</feature>
<keyword evidence="3" id="KW-1185">Reference proteome</keyword>
<sequence length="137" mass="16508">MKQLLQLCQQEEKKLHQLSQQKNASQQRLLEIAQQQQQLSSMVSQYHAYPQQCANPLLMQNSVQMINAIQPLQKKLTRQKILLEQEHQRVDKIWRSQLGRQQGINWFYQDRLKQRQAHINKQEQKQMDDLACRYQLK</sequence>
<reference evidence="2 3" key="1">
    <citation type="submission" date="2017-03" db="EMBL/GenBank/DDBJ databases">
        <title>Genome sequencing of Shewanella japonica KCTC 22435.</title>
        <authorList>
            <person name="Kim K.M."/>
        </authorList>
    </citation>
    <scope>NUCLEOTIDE SEQUENCE [LARGE SCALE GENOMIC DNA]</scope>
    <source>
        <strain evidence="2 3">KCTC 22435</strain>
    </source>
</reference>
<name>A0ABM6JH91_9GAMM</name>
<evidence type="ECO:0000313" key="2">
    <source>
        <dbReference type="EMBL" id="ARD20640.1"/>
    </source>
</evidence>
<dbReference type="RefSeq" id="WP_055025293.1">
    <property type="nucleotide sequence ID" value="NZ_CANMJJ010000012.1"/>
</dbReference>
<evidence type="ECO:0000256" key="1">
    <source>
        <dbReference type="SAM" id="Coils"/>
    </source>
</evidence>
<keyword evidence="1" id="KW-0175">Coiled coil</keyword>
<dbReference type="EMBL" id="CP020472">
    <property type="protein sequence ID" value="ARD20640.1"/>
    <property type="molecule type" value="Genomic_DNA"/>
</dbReference>